<sequence>MAGQINDVQAHIPTVLQETARILATASRPDHPSLKVELSPLPQFPRDISPLAHLTNIYINTACLQSLPESIGDLRNLRHLQLCNSLLTALPESLCDLGNPKTLFITNNSGLSASR</sequence>
<evidence type="ECO:0000313" key="1">
    <source>
        <dbReference type="EMBL" id="PPT90228.1"/>
    </source>
</evidence>
<dbReference type="SUPFAM" id="SSF52058">
    <property type="entry name" value="L domain-like"/>
    <property type="match status" value="1"/>
</dbReference>
<dbReference type="InterPro" id="IPR032675">
    <property type="entry name" value="LRR_dom_sf"/>
</dbReference>
<dbReference type="Gene3D" id="3.80.10.10">
    <property type="entry name" value="Ribonuclease Inhibitor"/>
    <property type="match status" value="1"/>
</dbReference>
<gene>
    <name evidence="1" type="ORF">XthCFBP4691_13410</name>
</gene>
<accession>A0A2S6ZD90</accession>
<dbReference type="Proteomes" id="UP000239898">
    <property type="component" value="Unassembled WGS sequence"/>
</dbReference>
<reference evidence="1 2" key="1">
    <citation type="submission" date="2016-08" db="EMBL/GenBank/DDBJ databases">
        <title>Evolution of the type three secretion system and type three effector repertoires in Xanthomonas.</title>
        <authorList>
            <person name="Merda D."/>
            <person name="Briand M."/>
            <person name="Bosis E."/>
            <person name="Rousseau C."/>
            <person name="Portier P."/>
            <person name="Jacques M.-A."/>
            <person name="Fischer-Le Saux M."/>
        </authorList>
    </citation>
    <scope>NUCLEOTIDE SEQUENCE [LARGE SCALE GENOMIC DNA]</scope>
    <source>
        <strain evidence="1 2">CFBP 4691</strain>
    </source>
</reference>
<keyword evidence="2" id="KW-1185">Reference proteome</keyword>
<evidence type="ECO:0008006" key="3">
    <source>
        <dbReference type="Google" id="ProtNLM"/>
    </source>
</evidence>
<dbReference type="EMBL" id="MIGX01000067">
    <property type="protein sequence ID" value="PPT90228.1"/>
    <property type="molecule type" value="Genomic_DNA"/>
</dbReference>
<dbReference type="AlphaFoldDB" id="A0A2S6ZD90"/>
<proteinExistence type="predicted"/>
<name>A0A2S6ZD90_9XANT</name>
<organism evidence="1 2">
    <name type="scientific">Xanthomonas theicola</name>
    <dbReference type="NCBI Taxonomy" id="56464"/>
    <lineage>
        <taxon>Bacteria</taxon>
        <taxon>Pseudomonadati</taxon>
        <taxon>Pseudomonadota</taxon>
        <taxon>Gammaproteobacteria</taxon>
        <taxon>Lysobacterales</taxon>
        <taxon>Lysobacteraceae</taxon>
        <taxon>Xanthomonas</taxon>
    </lineage>
</organism>
<evidence type="ECO:0000313" key="2">
    <source>
        <dbReference type="Proteomes" id="UP000239898"/>
    </source>
</evidence>
<comment type="caution">
    <text evidence="1">The sequence shown here is derived from an EMBL/GenBank/DDBJ whole genome shotgun (WGS) entry which is preliminary data.</text>
</comment>
<protein>
    <recommendedName>
        <fullName evidence="3">Leucine-rich repeat domain-containing protein</fullName>
    </recommendedName>
</protein>